<feature type="signal peptide" evidence="2">
    <location>
        <begin position="1"/>
        <end position="23"/>
    </location>
</feature>
<reference evidence="3 4" key="1">
    <citation type="submission" date="2016-03" db="EMBL/GenBank/DDBJ databases">
        <title>Deep-sea bacteria in the southern Pacific.</title>
        <authorList>
            <person name="Tang K."/>
        </authorList>
    </citation>
    <scope>NUCLEOTIDE SEQUENCE [LARGE SCALE GENOMIC DNA]</scope>
    <source>
        <strain evidence="3 4">JLT2016</strain>
    </source>
</reference>
<dbReference type="EMBL" id="CP014796">
    <property type="protein sequence ID" value="APX23372.1"/>
    <property type="molecule type" value="Genomic_DNA"/>
</dbReference>
<proteinExistence type="predicted"/>
<feature type="region of interest" description="Disordered" evidence="1">
    <location>
        <begin position="260"/>
        <end position="283"/>
    </location>
</feature>
<dbReference type="AlphaFoldDB" id="A0A1U7D5I0"/>
<dbReference type="OrthoDB" id="7791409at2"/>
<dbReference type="InterPro" id="IPR018666">
    <property type="entry name" value="DUF2125"/>
</dbReference>
<evidence type="ECO:0000313" key="3">
    <source>
        <dbReference type="EMBL" id="APX23372.1"/>
    </source>
</evidence>
<protein>
    <submittedName>
        <fullName evidence="3">Putative DUF2125 protein</fullName>
    </submittedName>
</protein>
<evidence type="ECO:0000256" key="1">
    <source>
        <dbReference type="SAM" id="MobiDB-lite"/>
    </source>
</evidence>
<sequence length="512" mass="54052" precursor="true">MRFANQTATFGVAALLAAQPAMADVTPQQVWDDLDAYLQSFGYEVSATESMAGDTLTVSDLSLRLAIPDANGGLSMAMEQMTFTDTGDGSVRVDLPQSIPISVDVAPEDEESMQMVIDHGLEGFSMLVSGSPGDMTYDYEATRMTLALGSLTVDGEDIPRSAARATLSAGPVDGETQVTVTGEQRHIVQTASLGELAYDIFGRDPEVDGDSENSGMFKGSMSGFAIESDSTVPMGLDTSDMPALLEAGFSVSGRMSYDASESQFSGTEDGKATTGESSSEGGSFEFALSPDGVRYATSAQALNISMTTPEFPFPLSAEMDEMGLSFSAPLSKSDEPQDFSLGLTLAGFTTSDMIWNIFDPGQVLPRDPATIALDLTGKATPYIDFLDPEQVETLEGGDTKPGELNALTLENLQVKAVGAEITGSGAFTFDNSDLETFDGMPAPSGAIDLTVAGANGLIDRLVEMGFIPEEQAMGTRMMMSMFGVPGSEPDTMTSKIEVRENGQVFANGQRIK</sequence>
<evidence type="ECO:0000256" key="2">
    <source>
        <dbReference type="SAM" id="SignalP"/>
    </source>
</evidence>
<dbReference type="Pfam" id="PF09898">
    <property type="entry name" value="DUF2125"/>
    <property type="match status" value="1"/>
</dbReference>
<feature type="chain" id="PRO_5010566579" evidence="2">
    <location>
        <begin position="24"/>
        <end position="512"/>
    </location>
</feature>
<evidence type="ECO:0000313" key="4">
    <source>
        <dbReference type="Proteomes" id="UP000186559"/>
    </source>
</evidence>
<accession>A0A1U7D5I0</accession>
<dbReference type="RefSeq" id="WP_076623443.1">
    <property type="nucleotide sequence ID" value="NZ_BMEW01000013.1"/>
</dbReference>
<dbReference type="STRING" id="1229727.Ga0080559_TMP2576"/>
<keyword evidence="4" id="KW-1185">Reference proteome</keyword>
<name>A0A1U7D5I0_9RHOB</name>
<organism evidence="3 4">
    <name type="scientific">Salipiger profundus</name>
    <dbReference type="NCBI Taxonomy" id="1229727"/>
    <lineage>
        <taxon>Bacteria</taxon>
        <taxon>Pseudomonadati</taxon>
        <taxon>Pseudomonadota</taxon>
        <taxon>Alphaproteobacteria</taxon>
        <taxon>Rhodobacterales</taxon>
        <taxon>Roseobacteraceae</taxon>
        <taxon>Salipiger</taxon>
    </lineage>
</organism>
<dbReference type="KEGG" id="tpro:Ga0080559_TMP2576"/>
<gene>
    <name evidence="3" type="ORF">Ga0080559_TMP2576</name>
</gene>
<keyword evidence="2" id="KW-0732">Signal</keyword>
<dbReference type="Proteomes" id="UP000186559">
    <property type="component" value="Chromosome"/>
</dbReference>